<dbReference type="PANTHER" id="PTHR43434:SF1">
    <property type="entry name" value="PHOSPHOGLYCOLATE PHOSPHATASE"/>
    <property type="match status" value="1"/>
</dbReference>
<dbReference type="Gene3D" id="1.10.150.240">
    <property type="entry name" value="Putative phosphatase, domain 2"/>
    <property type="match status" value="1"/>
</dbReference>
<dbReference type="InterPro" id="IPR041492">
    <property type="entry name" value="HAD_2"/>
</dbReference>
<dbReference type="GO" id="GO:0006281">
    <property type="term" value="P:DNA repair"/>
    <property type="evidence" value="ECO:0007669"/>
    <property type="project" value="TreeGrafter"/>
</dbReference>
<dbReference type="SFLD" id="SFLDG01129">
    <property type="entry name" value="C1.5:_HAD__Beta-PGM__Phosphata"/>
    <property type="match status" value="1"/>
</dbReference>
<reference evidence="5 6" key="1">
    <citation type="submission" date="2019-09" db="EMBL/GenBank/DDBJ databases">
        <authorList>
            <person name="Kevbrin V."/>
            <person name="Grouzdev D.S."/>
        </authorList>
    </citation>
    <scope>NUCLEOTIDE SEQUENCE [LARGE SCALE GENOMIC DNA]</scope>
    <source>
        <strain evidence="5 6">G-192</strain>
    </source>
</reference>
<evidence type="ECO:0000313" key="5">
    <source>
        <dbReference type="EMBL" id="KAA5801076.1"/>
    </source>
</evidence>
<keyword evidence="5" id="KW-0378">Hydrolase</keyword>
<accession>A0A5M6Z8V0</accession>
<proteinExistence type="inferred from homology"/>
<organism evidence="5 6">
    <name type="scientific">Alkalicaulis satelles</name>
    <dbReference type="NCBI Taxonomy" id="2609175"/>
    <lineage>
        <taxon>Bacteria</taxon>
        <taxon>Pseudomonadati</taxon>
        <taxon>Pseudomonadota</taxon>
        <taxon>Alphaproteobacteria</taxon>
        <taxon>Maricaulales</taxon>
        <taxon>Maricaulaceae</taxon>
        <taxon>Alkalicaulis</taxon>
    </lineage>
</organism>
<dbReference type="GO" id="GO:0008967">
    <property type="term" value="F:phosphoglycolate phosphatase activity"/>
    <property type="evidence" value="ECO:0007669"/>
    <property type="project" value="UniProtKB-EC"/>
</dbReference>
<dbReference type="Gene3D" id="3.40.50.1000">
    <property type="entry name" value="HAD superfamily/HAD-like"/>
    <property type="match status" value="1"/>
</dbReference>
<protein>
    <recommendedName>
        <fullName evidence="4">phosphoglycolate phosphatase</fullName>
        <ecNumber evidence="4">3.1.3.18</ecNumber>
    </recommendedName>
</protein>
<dbReference type="Proteomes" id="UP000325122">
    <property type="component" value="Unassembled WGS sequence"/>
</dbReference>
<gene>
    <name evidence="5" type="ORF">F1654_13565</name>
</gene>
<evidence type="ECO:0000256" key="1">
    <source>
        <dbReference type="ARBA" id="ARBA00000830"/>
    </source>
</evidence>
<evidence type="ECO:0000256" key="4">
    <source>
        <dbReference type="ARBA" id="ARBA00013078"/>
    </source>
</evidence>
<comment type="caution">
    <text evidence="5">The sequence shown here is derived from an EMBL/GenBank/DDBJ whole genome shotgun (WGS) entry which is preliminary data.</text>
</comment>
<evidence type="ECO:0000256" key="2">
    <source>
        <dbReference type="ARBA" id="ARBA00004818"/>
    </source>
</evidence>
<dbReference type="PANTHER" id="PTHR43434">
    <property type="entry name" value="PHOSPHOGLYCOLATE PHOSPHATASE"/>
    <property type="match status" value="1"/>
</dbReference>
<dbReference type="InterPro" id="IPR023198">
    <property type="entry name" value="PGP-like_dom2"/>
</dbReference>
<dbReference type="EMBL" id="VWOJ01000005">
    <property type="protein sequence ID" value="KAA5801076.1"/>
    <property type="molecule type" value="Genomic_DNA"/>
</dbReference>
<comment type="similarity">
    <text evidence="3">Belongs to the HAD-like hydrolase superfamily. CbbY/CbbZ/Gph/YieH family.</text>
</comment>
<dbReference type="SUPFAM" id="SSF56784">
    <property type="entry name" value="HAD-like"/>
    <property type="match status" value="1"/>
</dbReference>
<dbReference type="Pfam" id="PF13419">
    <property type="entry name" value="HAD_2"/>
    <property type="match status" value="1"/>
</dbReference>
<dbReference type="GO" id="GO:0005829">
    <property type="term" value="C:cytosol"/>
    <property type="evidence" value="ECO:0007669"/>
    <property type="project" value="TreeGrafter"/>
</dbReference>
<comment type="catalytic activity">
    <reaction evidence="1">
        <text>2-phosphoglycolate + H2O = glycolate + phosphate</text>
        <dbReference type="Rhea" id="RHEA:14369"/>
        <dbReference type="ChEBI" id="CHEBI:15377"/>
        <dbReference type="ChEBI" id="CHEBI:29805"/>
        <dbReference type="ChEBI" id="CHEBI:43474"/>
        <dbReference type="ChEBI" id="CHEBI:58033"/>
        <dbReference type="EC" id="3.1.3.18"/>
    </reaction>
</comment>
<name>A0A5M6Z8V0_9PROT</name>
<dbReference type="AlphaFoldDB" id="A0A5M6Z8V0"/>
<keyword evidence="6" id="KW-1185">Reference proteome</keyword>
<comment type="pathway">
    <text evidence="2">Organic acid metabolism; glycolate biosynthesis; glycolate from 2-phosphoglycolate: step 1/1.</text>
</comment>
<dbReference type="InterPro" id="IPR050155">
    <property type="entry name" value="HAD-like_hydrolase_sf"/>
</dbReference>
<dbReference type="InterPro" id="IPR036412">
    <property type="entry name" value="HAD-like_sf"/>
</dbReference>
<dbReference type="InterPro" id="IPR023214">
    <property type="entry name" value="HAD_sf"/>
</dbReference>
<dbReference type="EC" id="3.1.3.18" evidence="4"/>
<evidence type="ECO:0000313" key="6">
    <source>
        <dbReference type="Proteomes" id="UP000325122"/>
    </source>
</evidence>
<sequence>MAAPVPESARPLYKRYARAPERPYRTQTILLHAQGASAPSLRPGGQELSLYPALSGARLAFDLDGTLVDTAPDLVRALNASITPFGLDPVPLDDVRAMVGRGARALIERAFERAGRPHPPEQELTDALELFLAVYRDGIADLSRPFPGVEEALETLAGAGARLSVCTNKPGWLAVPLLEALAMAGRFERITGAEDAPAKKPDPAHFFTAVGGGPAGAGDILVGDSSVDYDTARAAGAGIVLFELGYNEKPVSTLGADRLFDAYGSLPALLDGLVTARQALRRS</sequence>
<evidence type="ECO:0000256" key="3">
    <source>
        <dbReference type="ARBA" id="ARBA00006171"/>
    </source>
</evidence>
<dbReference type="SFLD" id="SFLDS00003">
    <property type="entry name" value="Haloacid_Dehalogenase"/>
    <property type="match status" value="1"/>
</dbReference>